<dbReference type="InterPro" id="IPR006016">
    <property type="entry name" value="UspA"/>
</dbReference>
<evidence type="ECO:0000313" key="4">
    <source>
        <dbReference type="Proteomes" id="UP000722989"/>
    </source>
</evidence>
<feature type="domain" description="UspA" evidence="2">
    <location>
        <begin position="1"/>
        <end position="140"/>
    </location>
</feature>
<accession>A0ABX0XZ65</accession>
<dbReference type="Gene3D" id="3.40.50.620">
    <property type="entry name" value="HUPs"/>
    <property type="match status" value="2"/>
</dbReference>
<organism evidence="3 4">
    <name type="scientific">Planosporangium thailandense</name>
    <dbReference type="NCBI Taxonomy" id="765197"/>
    <lineage>
        <taxon>Bacteria</taxon>
        <taxon>Bacillati</taxon>
        <taxon>Actinomycetota</taxon>
        <taxon>Actinomycetes</taxon>
        <taxon>Micromonosporales</taxon>
        <taxon>Micromonosporaceae</taxon>
        <taxon>Planosporangium</taxon>
    </lineage>
</organism>
<keyword evidence="4" id="KW-1185">Reference proteome</keyword>
<dbReference type="InterPro" id="IPR006015">
    <property type="entry name" value="Universal_stress_UspA"/>
</dbReference>
<comment type="similarity">
    <text evidence="1">Belongs to the universal stress protein A family.</text>
</comment>
<dbReference type="Pfam" id="PF00582">
    <property type="entry name" value="Usp"/>
    <property type="match status" value="2"/>
</dbReference>
<dbReference type="PANTHER" id="PTHR46553">
    <property type="entry name" value="ADENINE NUCLEOTIDE ALPHA HYDROLASES-LIKE SUPERFAMILY PROTEIN"/>
    <property type="match status" value="1"/>
</dbReference>
<comment type="caution">
    <text evidence="3">The sequence shown here is derived from an EMBL/GenBank/DDBJ whole genome shotgun (WGS) entry which is preliminary data.</text>
</comment>
<protein>
    <submittedName>
        <fullName evidence="3">Universal stress protein</fullName>
    </submittedName>
</protein>
<dbReference type="PANTHER" id="PTHR46553:SF3">
    <property type="entry name" value="ADENINE NUCLEOTIDE ALPHA HYDROLASES-LIKE SUPERFAMILY PROTEIN"/>
    <property type="match status" value="1"/>
</dbReference>
<dbReference type="InterPro" id="IPR014729">
    <property type="entry name" value="Rossmann-like_a/b/a_fold"/>
</dbReference>
<evidence type="ECO:0000313" key="3">
    <source>
        <dbReference type="EMBL" id="NJC71370.1"/>
    </source>
</evidence>
<dbReference type="SUPFAM" id="SSF52402">
    <property type="entry name" value="Adenine nucleotide alpha hydrolases-like"/>
    <property type="match status" value="2"/>
</dbReference>
<dbReference type="Proteomes" id="UP000722989">
    <property type="component" value="Unassembled WGS sequence"/>
</dbReference>
<feature type="domain" description="UspA" evidence="2">
    <location>
        <begin position="149"/>
        <end position="285"/>
    </location>
</feature>
<gene>
    <name evidence="3" type="ORF">HC031_16840</name>
</gene>
<reference evidence="3 4" key="1">
    <citation type="submission" date="2020-03" db="EMBL/GenBank/DDBJ databases">
        <title>WGS of the type strain of Planosporangium spp.</title>
        <authorList>
            <person name="Thawai C."/>
        </authorList>
    </citation>
    <scope>NUCLEOTIDE SEQUENCE [LARGE SCALE GENOMIC DNA]</scope>
    <source>
        <strain evidence="3 4">TBRC 5610</strain>
    </source>
</reference>
<dbReference type="PRINTS" id="PR01438">
    <property type="entry name" value="UNVRSLSTRESS"/>
</dbReference>
<dbReference type="RefSeq" id="WP_167926276.1">
    <property type="nucleotide sequence ID" value="NZ_JAATVY010000011.1"/>
</dbReference>
<proteinExistence type="inferred from homology"/>
<dbReference type="EMBL" id="JAATVY010000011">
    <property type="protein sequence ID" value="NJC71370.1"/>
    <property type="molecule type" value="Genomic_DNA"/>
</dbReference>
<evidence type="ECO:0000256" key="1">
    <source>
        <dbReference type="ARBA" id="ARBA00008791"/>
    </source>
</evidence>
<evidence type="ECO:0000259" key="2">
    <source>
        <dbReference type="Pfam" id="PF00582"/>
    </source>
</evidence>
<sequence length="294" mass="30164">MSQPIVVGVDGSSQSLDAVDLAVREAAMRDLPLRVVSAFTRPDLGVPGVRAAYPPEADVRLEAERIVREAMGRAAANAPALDVGGDAVEGPPATTLIDQSRAAALVVVGNRGLGGFKGLLVGSVAVELTAHAGCPVLVARGRASPSGDVLAGVDGSPLSDMAVRFAFEEAALRGSDLTAVYAWTMPARVVPVVGTPSVDCASEVEAAHEHVLSKAISNWRDAYPAVPVRGRLVHTGARQALLKAAEEAQLVVVGSRGRGGFAGLLLGSVSQAMLHHATCPVAIVRDTQIPGRSS</sequence>
<name>A0ABX0XZ65_9ACTN</name>